<evidence type="ECO:0000313" key="10">
    <source>
        <dbReference type="Proteomes" id="UP001292094"/>
    </source>
</evidence>
<keyword evidence="10" id="KW-1185">Reference proteome</keyword>
<evidence type="ECO:0000313" key="9">
    <source>
        <dbReference type="EMBL" id="KAK4317255.1"/>
    </source>
</evidence>
<evidence type="ECO:0000256" key="5">
    <source>
        <dbReference type="ARBA" id="ARBA00022723"/>
    </source>
</evidence>
<evidence type="ECO:0000256" key="1">
    <source>
        <dbReference type="ARBA" id="ARBA00001968"/>
    </source>
</evidence>
<dbReference type="EMBL" id="JAWZYT010000936">
    <property type="protein sequence ID" value="KAK4317255.1"/>
    <property type="molecule type" value="Genomic_DNA"/>
</dbReference>
<keyword evidence="6" id="KW-0378">Hydrolase</keyword>
<dbReference type="GO" id="GO:0005634">
    <property type="term" value="C:nucleus"/>
    <property type="evidence" value="ECO:0007669"/>
    <property type="project" value="UniProtKB-SubCell"/>
</dbReference>
<keyword evidence="4" id="KW-0540">Nuclease</keyword>
<dbReference type="InterPro" id="IPR045249">
    <property type="entry name" value="HARBI1-like"/>
</dbReference>
<dbReference type="InterPro" id="IPR027806">
    <property type="entry name" value="HARBI1_dom"/>
</dbReference>
<comment type="similarity">
    <text evidence="3">Belongs to the HARBI1 family.</text>
</comment>
<accession>A0AAE1UFH0</accession>
<reference evidence="9" key="1">
    <citation type="submission" date="2023-11" db="EMBL/GenBank/DDBJ databases">
        <title>Genome assemblies of two species of porcelain crab, Petrolisthes cinctipes and Petrolisthes manimaculis (Anomura: Porcellanidae).</title>
        <authorList>
            <person name="Angst P."/>
        </authorList>
    </citation>
    <scope>NUCLEOTIDE SEQUENCE</scope>
    <source>
        <strain evidence="9">PB745_02</strain>
        <tissue evidence="9">Gill</tissue>
    </source>
</reference>
<evidence type="ECO:0000259" key="8">
    <source>
        <dbReference type="Pfam" id="PF13359"/>
    </source>
</evidence>
<dbReference type="GO" id="GO:0004518">
    <property type="term" value="F:nuclease activity"/>
    <property type="evidence" value="ECO:0007669"/>
    <property type="project" value="UniProtKB-KW"/>
</dbReference>
<evidence type="ECO:0000256" key="3">
    <source>
        <dbReference type="ARBA" id="ARBA00006958"/>
    </source>
</evidence>
<organism evidence="9 10">
    <name type="scientific">Petrolisthes manimaculis</name>
    <dbReference type="NCBI Taxonomy" id="1843537"/>
    <lineage>
        <taxon>Eukaryota</taxon>
        <taxon>Metazoa</taxon>
        <taxon>Ecdysozoa</taxon>
        <taxon>Arthropoda</taxon>
        <taxon>Crustacea</taxon>
        <taxon>Multicrustacea</taxon>
        <taxon>Malacostraca</taxon>
        <taxon>Eumalacostraca</taxon>
        <taxon>Eucarida</taxon>
        <taxon>Decapoda</taxon>
        <taxon>Pleocyemata</taxon>
        <taxon>Anomura</taxon>
        <taxon>Galatheoidea</taxon>
        <taxon>Porcellanidae</taxon>
        <taxon>Petrolisthes</taxon>
    </lineage>
</organism>
<comment type="subcellular location">
    <subcellularLocation>
        <location evidence="2">Nucleus</location>
    </subcellularLocation>
</comment>
<dbReference type="GO" id="GO:0046872">
    <property type="term" value="F:metal ion binding"/>
    <property type="evidence" value="ECO:0007669"/>
    <property type="project" value="UniProtKB-KW"/>
</dbReference>
<dbReference type="Pfam" id="PF13359">
    <property type="entry name" value="DDE_Tnp_4"/>
    <property type="match status" value="1"/>
</dbReference>
<proteinExistence type="inferred from homology"/>
<evidence type="ECO:0000256" key="2">
    <source>
        <dbReference type="ARBA" id="ARBA00004123"/>
    </source>
</evidence>
<sequence length="284" mass="31266">MVSPEIQKQNTHLREAIPPEQRLSVTLRYLATGESRRSLGFQYRISHNLISKIIPEVSSAIFTSLKQNYLKLPTTKEEWFAVAHDFHSMWNFPNCIGAMDGKRFLLTKPSNTGALYYDYKSHHSMIMLALVDANYKFLFVDVGTQGRASDAGVWEKCILREYLEGERLDVPAAASLPYAPSVKTPFVIVGDDAFPAQSVPIQPELLEREDVNQGIIVPGQGRQAAAAFERLQVVGRGHGNEAKAVRDTLKSSGESGLNSIDDSGVGEALVVPGKDVPLLELDPG</sequence>
<evidence type="ECO:0000256" key="7">
    <source>
        <dbReference type="ARBA" id="ARBA00023242"/>
    </source>
</evidence>
<protein>
    <recommendedName>
        <fullName evidence="8">DDE Tnp4 domain-containing protein</fullName>
    </recommendedName>
</protein>
<keyword evidence="7" id="KW-0539">Nucleus</keyword>
<name>A0AAE1UFH0_9EUCA</name>
<feature type="domain" description="DDE Tnp4" evidence="8">
    <location>
        <begin position="99"/>
        <end position="202"/>
    </location>
</feature>
<evidence type="ECO:0000256" key="6">
    <source>
        <dbReference type="ARBA" id="ARBA00022801"/>
    </source>
</evidence>
<dbReference type="PANTHER" id="PTHR22930">
    <property type="match status" value="1"/>
</dbReference>
<evidence type="ECO:0000256" key="4">
    <source>
        <dbReference type="ARBA" id="ARBA00022722"/>
    </source>
</evidence>
<dbReference type="Proteomes" id="UP001292094">
    <property type="component" value="Unassembled WGS sequence"/>
</dbReference>
<dbReference type="PANTHER" id="PTHR22930:SF269">
    <property type="entry name" value="NUCLEASE HARBI1-LIKE PROTEIN"/>
    <property type="match status" value="1"/>
</dbReference>
<keyword evidence="5" id="KW-0479">Metal-binding</keyword>
<dbReference type="GO" id="GO:0016787">
    <property type="term" value="F:hydrolase activity"/>
    <property type="evidence" value="ECO:0007669"/>
    <property type="project" value="UniProtKB-KW"/>
</dbReference>
<comment type="cofactor">
    <cofactor evidence="1">
        <name>a divalent metal cation</name>
        <dbReference type="ChEBI" id="CHEBI:60240"/>
    </cofactor>
</comment>
<gene>
    <name evidence="9" type="ORF">Pmani_011644</name>
</gene>
<comment type="caution">
    <text evidence="9">The sequence shown here is derived from an EMBL/GenBank/DDBJ whole genome shotgun (WGS) entry which is preliminary data.</text>
</comment>
<dbReference type="AlphaFoldDB" id="A0AAE1UFH0"/>